<evidence type="ECO:0000313" key="4">
    <source>
        <dbReference type="EMBL" id="PLU02607.1"/>
    </source>
</evidence>
<keyword evidence="1" id="KW-1133">Transmembrane helix</keyword>
<evidence type="ECO:0000313" key="3">
    <source>
        <dbReference type="EMBL" id="MQW69034.1"/>
    </source>
</evidence>
<reference evidence="3" key="1">
    <citation type="journal article" date="2013" name="Genome Biol.">
        <title>Comparative genomics of the core and accessory genomes of 48 Sinorhizobium strains comprising five genospecies.</title>
        <authorList>
            <person name="Sugawara M."/>
            <person name="Epstein B."/>
            <person name="Badgley B.D."/>
            <person name="Unno T."/>
            <person name="Xu L."/>
            <person name="Reese J."/>
            <person name="Gyaneshwar P."/>
            <person name="Denny R."/>
            <person name="Mudge J."/>
            <person name="Bharti A.K."/>
            <person name="Farmer A.D."/>
            <person name="May G.D."/>
            <person name="Woodward J.E."/>
            <person name="Medigue C."/>
            <person name="Vallenet D."/>
            <person name="Lajus A."/>
            <person name="Rouy Z."/>
            <person name="Martinez-Vaz B."/>
            <person name="Tiffin P."/>
            <person name="Young N.D."/>
            <person name="Sadowsky M.J."/>
        </authorList>
    </citation>
    <scope>NUCLEOTIDE SEQUENCE</scope>
    <source>
        <strain evidence="3">M1</strain>
    </source>
</reference>
<name>A0A6G1WH55_9HYPH</name>
<dbReference type="AlphaFoldDB" id="A0A6G1WH55"/>
<feature type="transmembrane region" description="Helical" evidence="1">
    <location>
        <begin position="126"/>
        <end position="151"/>
    </location>
</feature>
<evidence type="ECO:0000256" key="1">
    <source>
        <dbReference type="SAM" id="Phobius"/>
    </source>
</evidence>
<accession>A0A6G1WH55</accession>
<feature type="domain" description="DUF1468" evidence="2">
    <location>
        <begin position="16"/>
        <end position="148"/>
    </location>
</feature>
<feature type="transmembrane region" description="Helical" evidence="1">
    <location>
        <begin position="77"/>
        <end position="96"/>
    </location>
</feature>
<feature type="transmembrane region" description="Helical" evidence="1">
    <location>
        <begin position="47"/>
        <end position="65"/>
    </location>
</feature>
<proteinExistence type="predicted"/>
<dbReference type="Pfam" id="PF07331">
    <property type="entry name" value="TctB"/>
    <property type="match status" value="1"/>
</dbReference>
<protein>
    <submittedName>
        <fullName evidence="3">Tripartite tricarboxylate transporter TctB family protein</fullName>
    </submittedName>
</protein>
<keyword evidence="1" id="KW-0472">Membrane</keyword>
<reference evidence="4 5" key="3">
    <citation type="journal article" date="2018" name="FEMS Microbiol. Ecol.">
        <title>Co-invading symbiotic mutualists of Medicago polymorpha retain high ancestral diversity and contain diverse accessory genomes.</title>
        <authorList>
            <person name="Porter S.S."/>
            <person name="Faber-Hammond J.J."/>
            <person name="Friesen M.L."/>
        </authorList>
    </citation>
    <scope>NUCLEOTIDE SEQUENCE [LARGE SCALE GENOMIC DNA]</scope>
    <source>
        <strain evidence="4 5">Str16</strain>
    </source>
</reference>
<dbReference type="Proteomes" id="UP001190825">
    <property type="component" value="Unassembled WGS sequence"/>
</dbReference>
<dbReference type="RefSeq" id="WP_028055273.1">
    <property type="nucleotide sequence ID" value="NZ_CP140901.1"/>
</dbReference>
<keyword evidence="5" id="KW-1185">Reference proteome</keyword>
<organism evidence="3">
    <name type="scientific">Sinorhizobium medicae</name>
    <dbReference type="NCBI Taxonomy" id="110321"/>
    <lineage>
        <taxon>Bacteria</taxon>
        <taxon>Pseudomonadati</taxon>
        <taxon>Pseudomonadota</taxon>
        <taxon>Alphaproteobacteria</taxon>
        <taxon>Hyphomicrobiales</taxon>
        <taxon>Rhizobiaceae</taxon>
        <taxon>Sinorhizobium/Ensifer group</taxon>
        <taxon>Sinorhizobium</taxon>
    </lineage>
</organism>
<gene>
    <name evidence="4" type="ORF">BMJ33_16870</name>
    <name evidence="3" type="ORF">GHJ91_07535</name>
</gene>
<dbReference type="EMBL" id="NBUC01000079">
    <property type="protein sequence ID" value="PLU02607.1"/>
    <property type="molecule type" value="Genomic_DNA"/>
</dbReference>
<keyword evidence="1" id="KW-0812">Transmembrane</keyword>
<evidence type="ECO:0000259" key="2">
    <source>
        <dbReference type="Pfam" id="PF07331"/>
    </source>
</evidence>
<sequence>MTDLASGTITIKKDVVAGVFIAAFAIGFGAIAWNYSFGNVSQMGPGFFPLILSAVLGCLGLAVAVRGIFSSAEQMTFVAPIRLLFVLASPLLFGVLVRPAGFLLAVTATAFVGTLAAPGMRILTRLIVSGVLAVLATAVFIWGLGLPLAAFGRWFTL</sequence>
<dbReference type="InterPro" id="IPR009936">
    <property type="entry name" value="DUF1468"/>
</dbReference>
<reference evidence="4" key="2">
    <citation type="submission" date="2017-04" db="EMBL/GenBank/DDBJ databases">
        <authorList>
            <person name="Porter S."/>
            <person name="Friesen M.L."/>
            <person name="Faber-Hammond J."/>
        </authorList>
    </citation>
    <scope>NUCLEOTIDE SEQUENCE</scope>
    <source>
        <strain evidence="4">Str16</strain>
    </source>
</reference>
<comment type="caution">
    <text evidence="3">The sequence shown here is derived from an EMBL/GenBank/DDBJ whole genome shotgun (WGS) entry which is preliminary data.</text>
</comment>
<dbReference type="EMBL" id="WISB01000042">
    <property type="protein sequence ID" value="MQW69034.1"/>
    <property type="molecule type" value="Genomic_DNA"/>
</dbReference>
<evidence type="ECO:0000313" key="5">
    <source>
        <dbReference type="Proteomes" id="UP001190825"/>
    </source>
</evidence>
<feature type="transmembrane region" description="Helical" evidence="1">
    <location>
        <begin position="15"/>
        <end position="35"/>
    </location>
</feature>